<dbReference type="SUPFAM" id="SSF49785">
    <property type="entry name" value="Galactose-binding domain-like"/>
    <property type="match status" value="1"/>
</dbReference>
<dbReference type="InterPro" id="IPR008979">
    <property type="entry name" value="Galactose-bd-like_sf"/>
</dbReference>
<evidence type="ECO:0000313" key="2">
    <source>
        <dbReference type="EMBL" id="VDP56341.1"/>
    </source>
</evidence>
<dbReference type="Pfam" id="PF08547">
    <property type="entry name" value="CIA30"/>
    <property type="match status" value="1"/>
</dbReference>
<reference evidence="2 3" key="1">
    <citation type="submission" date="2018-11" db="EMBL/GenBank/DDBJ databases">
        <authorList>
            <consortium name="Pathogen Informatics"/>
        </authorList>
    </citation>
    <scope>NUCLEOTIDE SEQUENCE [LARGE SCALE GENOMIC DNA]</scope>
    <source>
        <strain>Denwood</strain>
        <strain evidence="3">Zambia</strain>
    </source>
</reference>
<dbReference type="InterPro" id="IPR013857">
    <property type="entry name" value="NADH-UbQ_OxRdtase-assoc_prot30"/>
</dbReference>
<dbReference type="STRING" id="31246.A0A183P951"/>
<protein>
    <recommendedName>
        <fullName evidence="1">NADH:ubiquinone oxidoreductase intermediate-associated protein 30 domain-containing protein</fullName>
    </recommendedName>
</protein>
<dbReference type="Proteomes" id="UP000269396">
    <property type="component" value="Unassembled WGS sequence"/>
</dbReference>
<dbReference type="EMBL" id="UZAL01030967">
    <property type="protein sequence ID" value="VDP56341.1"/>
    <property type="molecule type" value="Genomic_DNA"/>
</dbReference>
<accession>A0A183P951</accession>
<gene>
    <name evidence="2" type="ORF">SMTD_LOCUS10887</name>
</gene>
<organism evidence="2 3">
    <name type="scientific">Schistosoma mattheei</name>
    <dbReference type="NCBI Taxonomy" id="31246"/>
    <lineage>
        <taxon>Eukaryota</taxon>
        <taxon>Metazoa</taxon>
        <taxon>Spiralia</taxon>
        <taxon>Lophotrochozoa</taxon>
        <taxon>Platyhelminthes</taxon>
        <taxon>Trematoda</taxon>
        <taxon>Digenea</taxon>
        <taxon>Strigeidida</taxon>
        <taxon>Schistosomatoidea</taxon>
        <taxon>Schistosomatidae</taxon>
        <taxon>Schistosoma</taxon>
    </lineage>
</organism>
<dbReference type="AlphaFoldDB" id="A0A183P951"/>
<name>A0A183P951_9TREM</name>
<evidence type="ECO:0000313" key="3">
    <source>
        <dbReference type="Proteomes" id="UP000269396"/>
    </source>
</evidence>
<sequence>MNNNILLATTFIILSLHASYTAHMNTSLTASFSIGLGITTFDVIKQMVLTSMTQSNKPTSPLLFNFTDPQNTLSKWIEVSDTVRVEGRSKATLVPHIGYNYRSAIFFYLLNPQPSGACFAGVDYILDAWDLSAYTGVVIDLHRQGQNSNFKLIFYGNCSEIFTCQSYESFFETSGERQQIKLPFSTFKPYFRGEPKFDLPSLDITQLSRFGIQSYGGIYAPTKQFGPGSIEIFTISAYKEDQMPA</sequence>
<keyword evidence="3" id="KW-1185">Reference proteome</keyword>
<feature type="domain" description="NADH:ubiquinone oxidoreductase intermediate-associated protein 30" evidence="1">
    <location>
        <begin position="64"/>
        <end position="222"/>
    </location>
</feature>
<evidence type="ECO:0000259" key="1">
    <source>
        <dbReference type="Pfam" id="PF08547"/>
    </source>
</evidence>
<proteinExistence type="predicted"/>